<keyword evidence="2" id="KW-1185">Reference proteome</keyword>
<name>A0ABP4FQ95_9ACTN</name>
<evidence type="ECO:0000313" key="2">
    <source>
        <dbReference type="Proteomes" id="UP001501371"/>
    </source>
</evidence>
<evidence type="ECO:0000313" key="1">
    <source>
        <dbReference type="EMBL" id="GAA1189871.1"/>
    </source>
</evidence>
<proteinExistence type="predicted"/>
<organism evidence="1 2">
    <name type="scientific">Streptomyces hebeiensis</name>
    <dbReference type="NCBI Taxonomy" id="229486"/>
    <lineage>
        <taxon>Bacteria</taxon>
        <taxon>Bacillati</taxon>
        <taxon>Actinomycetota</taxon>
        <taxon>Actinomycetes</taxon>
        <taxon>Kitasatosporales</taxon>
        <taxon>Streptomycetaceae</taxon>
        <taxon>Streptomyces</taxon>
    </lineage>
</organism>
<dbReference type="Proteomes" id="UP001501371">
    <property type="component" value="Unassembled WGS sequence"/>
</dbReference>
<dbReference type="EMBL" id="BAAAKV010000059">
    <property type="protein sequence ID" value="GAA1189871.1"/>
    <property type="molecule type" value="Genomic_DNA"/>
</dbReference>
<sequence>MAARPPQFEHAPVALADVQTDVCQHFLDASAHGRDMEIEPPLTQVCGHDVPYSRDALLRGGQFHHVVPVEWNRHGPGSSHTEAHLLHHVVPTTPEHEA</sequence>
<protein>
    <submittedName>
        <fullName evidence="1">Uncharacterized protein</fullName>
    </submittedName>
</protein>
<reference evidence="2" key="1">
    <citation type="journal article" date="2019" name="Int. J. Syst. Evol. Microbiol.">
        <title>The Global Catalogue of Microorganisms (GCM) 10K type strain sequencing project: providing services to taxonomists for standard genome sequencing and annotation.</title>
        <authorList>
            <consortium name="The Broad Institute Genomics Platform"/>
            <consortium name="The Broad Institute Genome Sequencing Center for Infectious Disease"/>
            <person name="Wu L."/>
            <person name="Ma J."/>
        </authorList>
    </citation>
    <scope>NUCLEOTIDE SEQUENCE [LARGE SCALE GENOMIC DNA]</scope>
    <source>
        <strain evidence="2">JCM 12696</strain>
    </source>
</reference>
<accession>A0ABP4FQ95</accession>
<gene>
    <name evidence="1" type="ORF">GCM10009654_54230</name>
</gene>
<comment type="caution">
    <text evidence="1">The sequence shown here is derived from an EMBL/GenBank/DDBJ whole genome shotgun (WGS) entry which is preliminary data.</text>
</comment>